<organism evidence="2 3">
    <name type="scientific">Paenibacillus puldeungensis</name>
    <dbReference type="NCBI Taxonomy" id="696536"/>
    <lineage>
        <taxon>Bacteria</taxon>
        <taxon>Bacillati</taxon>
        <taxon>Bacillota</taxon>
        <taxon>Bacilli</taxon>
        <taxon>Bacillales</taxon>
        <taxon>Paenibacillaceae</taxon>
        <taxon>Paenibacillus</taxon>
    </lineage>
</organism>
<dbReference type="SUPFAM" id="SSF159501">
    <property type="entry name" value="EreA/ChaN-like"/>
    <property type="match status" value="1"/>
</dbReference>
<accession>A0ABW3RYA4</accession>
<dbReference type="Gene3D" id="1.20.1440.30">
    <property type="entry name" value="Biosynthetic Protein domain"/>
    <property type="match status" value="1"/>
</dbReference>
<protein>
    <submittedName>
        <fullName evidence="2">Erythromycin esterase family protein</fullName>
        <ecNumber evidence="2">3.1.1.-</ecNumber>
    </submittedName>
</protein>
<dbReference type="PANTHER" id="PTHR31299:SF0">
    <property type="entry name" value="ESTERASE, PUTATIVE (AFU_ORTHOLOGUE AFUA_1G05850)-RELATED"/>
    <property type="match status" value="1"/>
</dbReference>
<feature type="chain" id="PRO_5045458035" evidence="1">
    <location>
        <begin position="28"/>
        <end position="477"/>
    </location>
</feature>
<dbReference type="EC" id="3.1.1.-" evidence="2"/>
<dbReference type="RefSeq" id="WP_379319431.1">
    <property type="nucleotide sequence ID" value="NZ_JBHTLM010000007.1"/>
</dbReference>
<comment type="caution">
    <text evidence="2">The sequence shown here is derived from an EMBL/GenBank/DDBJ whole genome shotgun (WGS) entry which is preliminary data.</text>
</comment>
<dbReference type="CDD" id="cd14728">
    <property type="entry name" value="Ere-like"/>
    <property type="match status" value="1"/>
</dbReference>
<dbReference type="GO" id="GO:0016787">
    <property type="term" value="F:hydrolase activity"/>
    <property type="evidence" value="ECO:0007669"/>
    <property type="project" value="UniProtKB-KW"/>
</dbReference>
<dbReference type="Pfam" id="PF05139">
    <property type="entry name" value="Erythro_esteras"/>
    <property type="match status" value="1"/>
</dbReference>
<keyword evidence="1" id="KW-0732">Signal</keyword>
<dbReference type="Proteomes" id="UP001597262">
    <property type="component" value="Unassembled WGS sequence"/>
</dbReference>
<keyword evidence="2" id="KW-0378">Hydrolase</keyword>
<proteinExistence type="predicted"/>
<dbReference type="Gene3D" id="3.30.1870.10">
    <property type="entry name" value="EreA-like, domain 2"/>
    <property type="match status" value="1"/>
</dbReference>
<reference evidence="3" key="1">
    <citation type="journal article" date="2019" name="Int. J. Syst. Evol. Microbiol.">
        <title>The Global Catalogue of Microorganisms (GCM) 10K type strain sequencing project: providing services to taxonomists for standard genome sequencing and annotation.</title>
        <authorList>
            <consortium name="The Broad Institute Genomics Platform"/>
            <consortium name="The Broad Institute Genome Sequencing Center for Infectious Disease"/>
            <person name="Wu L."/>
            <person name="Ma J."/>
        </authorList>
    </citation>
    <scope>NUCLEOTIDE SEQUENCE [LARGE SCALE GENOMIC DNA]</scope>
    <source>
        <strain evidence="3">CCUG 59189</strain>
    </source>
</reference>
<sequence>MLVKNHLFGKIASVVMAATLLVGTASAAPAPASVSTAPVTKEQWVKQNAHEIKSLNSDDFSDLAFLKPILQNKKVVSLGENFHRVAEYGEVKTRLIKYLHEELGYDVIAFESGMGDAAFAYENRKNLTPAQMMEQSIFPIWFSKDNLELFKYIKEQSTTDHPLYLAGYDMQFTSVYLTAYIANWIGTVDQKRGQDFYQFDLKAVTELYAQLNKYMLNADNNPKYLAAVKKVQKKYEPKYLALITWVNKHKQELAKKYPNNPQLVEFINKALADRTRFIKAATLNTRESYSYRDQAMINNLEWLMKTVYPGKKVILWAHNDHLAKNTSKIDNAQTDKNGTTKWIKSFTSMGELLHKKLQDDIYVLGLYMNQGQATEISTGKLFNISPMPEGSLEHTLMSSGFANTFVDFTTTKDSPGSEWLSSQVYAAEDGMIGEQVYPMSMRFVPREQFDGILLIDRVKAPNTEYEGGMMQQQNEKK</sequence>
<feature type="signal peptide" evidence="1">
    <location>
        <begin position="1"/>
        <end position="27"/>
    </location>
</feature>
<name>A0ABW3RYA4_9BACL</name>
<evidence type="ECO:0000256" key="1">
    <source>
        <dbReference type="SAM" id="SignalP"/>
    </source>
</evidence>
<evidence type="ECO:0000313" key="2">
    <source>
        <dbReference type="EMBL" id="MFD1176982.1"/>
    </source>
</evidence>
<keyword evidence="3" id="KW-1185">Reference proteome</keyword>
<dbReference type="EMBL" id="JBHTLM010000007">
    <property type="protein sequence ID" value="MFD1176982.1"/>
    <property type="molecule type" value="Genomic_DNA"/>
</dbReference>
<dbReference type="Gene3D" id="3.40.1660.10">
    <property type="entry name" value="EreA-like (biosynthetic domain)"/>
    <property type="match status" value="1"/>
</dbReference>
<dbReference type="InterPro" id="IPR052036">
    <property type="entry name" value="Hydrolase/PRTase-associated"/>
</dbReference>
<dbReference type="InterPro" id="IPR007815">
    <property type="entry name" value="Emycin_Estase"/>
</dbReference>
<gene>
    <name evidence="2" type="ORF">ACFQ3W_11815</name>
</gene>
<dbReference type="PANTHER" id="PTHR31299">
    <property type="entry name" value="ESTERASE, PUTATIVE (AFU_ORTHOLOGUE AFUA_1G05850)-RELATED"/>
    <property type="match status" value="1"/>
</dbReference>
<evidence type="ECO:0000313" key="3">
    <source>
        <dbReference type="Proteomes" id="UP001597262"/>
    </source>
</evidence>